<feature type="transmembrane region" description="Helical" evidence="7">
    <location>
        <begin position="170"/>
        <end position="190"/>
    </location>
</feature>
<organism evidence="8 9">
    <name type="scientific">Jimgerdemannia flammicorona</name>
    <dbReference type="NCBI Taxonomy" id="994334"/>
    <lineage>
        <taxon>Eukaryota</taxon>
        <taxon>Fungi</taxon>
        <taxon>Fungi incertae sedis</taxon>
        <taxon>Mucoromycota</taxon>
        <taxon>Mucoromycotina</taxon>
        <taxon>Endogonomycetes</taxon>
        <taxon>Endogonales</taxon>
        <taxon>Endogonaceae</taxon>
        <taxon>Jimgerdemannia</taxon>
    </lineage>
</organism>
<keyword evidence="9" id="KW-1185">Reference proteome</keyword>
<keyword evidence="2 7" id="KW-0812">Transmembrane</keyword>
<dbReference type="InterPro" id="IPR021013">
    <property type="entry name" value="ATPase_Vma12"/>
</dbReference>
<keyword evidence="5 7" id="KW-0472">Membrane</keyword>
<evidence type="ECO:0000256" key="4">
    <source>
        <dbReference type="ARBA" id="ARBA00022989"/>
    </source>
</evidence>
<evidence type="ECO:0000256" key="1">
    <source>
        <dbReference type="ARBA" id="ARBA00004477"/>
    </source>
</evidence>
<protein>
    <submittedName>
        <fullName evidence="8">Endoplasmic reticulum-based factor for assembly of V-ATPase-domain-containing protein</fullName>
    </submittedName>
</protein>
<dbReference type="AlphaFoldDB" id="A0A433QEL6"/>
<keyword evidence="4 7" id="KW-1133">Transmembrane helix</keyword>
<dbReference type="EMBL" id="RBNJ01006925">
    <property type="protein sequence ID" value="RUS28238.1"/>
    <property type="molecule type" value="Genomic_DNA"/>
</dbReference>
<evidence type="ECO:0000256" key="7">
    <source>
        <dbReference type="SAM" id="Phobius"/>
    </source>
</evidence>
<dbReference type="Pfam" id="PF11712">
    <property type="entry name" value="Vma12"/>
    <property type="match status" value="1"/>
</dbReference>
<name>A0A433QEL6_9FUNG</name>
<comment type="caution">
    <text evidence="8">The sequence shown here is derived from an EMBL/GenBank/DDBJ whole genome shotgun (WGS) entry which is preliminary data.</text>
</comment>
<feature type="compositionally biased region" description="Basic residues" evidence="6">
    <location>
        <begin position="231"/>
        <end position="247"/>
    </location>
</feature>
<keyword evidence="3" id="KW-0256">Endoplasmic reticulum</keyword>
<gene>
    <name evidence="8" type="ORF">BC938DRAFT_482122</name>
</gene>
<proteinExistence type="predicted"/>
<reference evidence="8 9" key="1">
    <citation type="journal article" date="2018" name="New Phytol.">
        <title>Phylogenomics of Endogonaceae and evolution of mycorrhizas within Mucoromycota.</title>
        <authorList>
            <person name="Chang Y."/>
            <person name="Desiro A."/>
            <person name="Na H."/>
            <person name="Sandor L."/>
            <person name="Lipzen A."/>
            <person name="Clum A."/>
            <person name="Barry K."/>
            <person name="Grigoriev I.V."/>
            <person name="Martin F.M."/>
            <person name="Stajich J.E."/>
            <person name="Smith M.E."/>
            <person name="Bonito G."/>
            <person name="Spatafora J.W."/>
        </authorList>
    </citation>
    <scope>NUCLEOTIDE SEQUENCE [LARGE SCALE GENOMIC DNA]</scope>
    <source>
        <strain evidence="8 9">AD002</strain>
    </source>
</reference>
<dbReference type="GO" id="GO:0005789">
    <property type="term" value="C:endoplasmic reticulum membrane"/>
    <property type="evidence" value="ECO:0007669"/>
    <property type="project" value="UniProtKB-SubCell"/>
</dbReference>
<dbReference type="Proteomes" id="UP000274822">
    <property type="component" value="Unassembled WGS sequence"/>
</dbReference>
<evidence type="ECO:0000256" key="6">
    <source>
        <dbReference type="SAM" id="MobiDB-lite"/>
    </source>
</evidence>
<feature type="region of interest" description="Disordered" evidence="6">
    <location>
        <begin position="231"/>
        <end position="260"/>
    </location>
</feature>
<sequence length="260" mass="29074">MVLLILTERIRHAIQTAIACPEFDASVKDRLLPFLRGEVKVPTMPALSTAPYPTEGNFVVEGNVADGVPLELVKEVSSFLVSREAKMGNEIGLSHYWLHELLAGSTVYTHPQPVRMKSPMLLNRIETILTDQSNAEYNRMIGDVFSESPTDMHYFFQVNRSDVRELRAHLSAIVNATFTIVAVFVAIYAVSKTITNDIGMRVLLGLIGALVVAVAEAWLYMRHVAANKPPKTIRRRRSSRMSTKRRSVVIPNEQSISMPQ</sequence>
<dbReference type="GO" id="GO:0070072">
    <property type="term" value="P:vacuolar proton-transporting V-type ATPase complex assembly"/>
    <property type="evidence" value="ECO:0007669"/>
    <property type="project" value="InterPro"/>
</dbReference>
<dbReference type="PANTHER" id="PTHR31394:SF1">
    <property type="entry name" value="TRANSMEMBRANE PROTEIN 199"/>
    <property type="match status" value="1"/>
</dbReference>
<feature type="transmembrane region" description="Helical" evidence="7">
    <location>
        <begin position="202"/>
        <end position="221"/>
    </location>
</feature>
<evidence type="ECO:0000256" key="2">
    <source>
        <dbReference type="ARBA" id="ARBA00022692"/>
    </source>
</evidence>
<comment type="subcellular location">
    <subcellularLocation>
        <location evidence="1">Endoplasmic reticulum membrane</location>
        <topology evidence="1">Multi-pass membrane protein</topology>
    </subcellularLocation>
</comment>
<dbReference type="PANTHER" id="PTHR31394">
    <property type="entry name" value="TRANSMEMBRANE PROTEIN 199"/>
    <property type="match status" value="1"/>
</dbReference>
<evidence type="ECO:0000313" key="8">
    <source>
        <dbReference type="EMBL" id="RUS28238.1"/>
    </source>
</evidence>
<accession>A0A433QEL6</accession>
<evidence type="ECO:0000256" key="3">
    <source>
        <dbReference type="ARBA" id="ARBA00022824"/>
    </source>
</evidence>
<evidence type="ECO:0000256" key="5">
    <source>
        <dbReference type="ARBA" id="ARBA00023136"/>
    </source>
</evidence>
<evidence type="ECO:0000313" key="9">
    <source>
        <dbReference type="Proteomes" id="UP000274822"/>
    </source>
</evidence>